<organism evidence="7 8">
    <name type="scientific">Spirosoma montaniterrae</name>
    <dbReference type="NCBI Taxonomy" id="1178516"/>
    <lineage>
        <taxon>Bacteria</taxon>
        <taxon>Pseudomonadati</taxon>
        <taxon>Bacteroidota</taxon>
        <taxon>Cytophagia</taxon>
        <taxon>Cytophagales</taxon>
        <taxon>Cytophagaceae</taxon>
        <taxon>Spirosoma</taxon>
    </lineage>
</organism>
<dbReference type="STRING" id="1178516.AWR27_15205"/>
<evidence type="ECO:0000256" key="2">
    <source>
        <dbReference type="ARBA" id="ARBA00022692"/>
    </source>
</evidence>
<keyword evidence="2 6" id="KW-0812">Transmembrane</keyword>
<sequence>MNGVPILTDLLPTPPPAGRLREEDLQLHSQQVSHILGSPPGWLLRWGITLMFCVLLGMLLFSHLIRYPELITADIVVRTQTAPVPVVVRRSGSLRLLGVREGQPVRAGQLLGVIGNSSSYDDVQATTRQVRALTETLLNNAPVPAGALTHSGGQLGELQNAYAQLLAAYGAYSFFRQARHHDRRQAELQRQIETYRTLATRLDSQMVLARRRQELMSQRNAVNQRLLSEKVYAQLEADQAQNDYLQFRQSTENADASRLQNQLAIQQREQAVIELLQQQRETEQQLRQRLQENALLYLAQYDIWKENYILESPVAGRVTFGQPIDRDQYLESGREAMTILPNNARRLAAHTYLTADRYGEVTVGQRAYLHLAAFPYQQYGAVPGVVARMAPAARKGQYFVVIDLPDGLRTTYHKRLTFTQDMPGQVRIQTRDLSLLDRFFQQYRRFFTP</sequence>
<gene>
    <name evidence="7" type="ORF">AWR27_15205</name>
</gene>
<dbReference type="RefSeq" id="WP_077131981.1">
    <property type="nucleotide sequence ID" value="NZ_CP014263.1"/>
</dbReference>
<evidence type="ECO:0000256" key="3">
    <source>
        <dbReference type="ARBA" id="ARBA00022989"/>
    </source>
</evidence>
<dbReference type="OrthoDB" id="7057889at2"/>
<evidence type="ECO:0000313" key="7">
    <source>
        <dbReference type="EMBL" id="AQG80553.1"/>
    </source>
</evidence>
<name>A0A1P9WYW5_9BACT</name>
<evidence type="ECO:0000256" key="4">
    <source>
        <dbReference type="ARBA" id="ARBA00023136"/>
    </source>
</evidence>
<reference evidence="7 8" key="1">
    <citation type="submission" date="2016-01" db="EMBL/GenBank/DDBJ databases">
        <authorList>
            <person name="Oliw E.H."/>
        </authorList>
    </citation>
    <scope>NUCLEOTIDE SEQUENCE [LARGE SCALE GENOMIC DNA]</scope>
    <source>
        <strain evidence="7 8">DY10</strain>
    </source>
</reference>
<evidence type="ECO:0000256" key="1">
    <source>
        <dbReference type="ARBA" id="ARBA00004167"/>
    </source>
</evidence>
<dbReference type="Proteomes" id="UP000187941">
    <property type="component" value="Chromosome"/>
</dbReference>
<dbReference type="PANTHER" id="PTHR30386:SF26">
    <property type="entry name" value="TRANSPORT PROTEIN COMB"/>
    <property type="match status" value="1"/>
</dbReference>
<evidence type="ECO:0000256" key="5">
    <source>
        <dbReference type="SAM" id="Coils"/>
    </source>
</evidence>
<dbReference type="PANTHER" id="PTHR30386">
    <property type="entry name" value="MEMBRANE FUSION SUBUNIT OF EMRAB-TOLC MULTIDRUG EFFLUX PUMP"/>
    <property type="match status" value="1"/>
</dbReference>
<comment type="subcellular location">
    <subcellularLocation>
        <location evidence="1">Membrane</location>
        <topology evidence="1">Single-pass membrane protein</topology>
    </subcellularLocation>
</comment>
<dbReference type="EMBL" id="CP014263">
    <property type="protein sequence ID" value="AQG80553.1"/>
    <property type="molecule type" value="Genomic_DNA"/>
</dbReference>
<feature type="coiled-coil region" evidence="5">
    <location>
        <begin position="265"/>
        <end position="293"/>
    </location>
</feature>
<protein>
    <recommendedName>
        <fullName evidence="9">Secretion protein HlyD</fullName>
    </recommendedName>
</protein>
<dbReference type="PRINTS" id="PR01490">
    <property type="entry name" value="RTXTOXIND"/>
</dbReference>
<keyword evidence="4 6" id="KW-0472">Membrane</keyword>
<evidence type="ECO:0000256" key="6">
    <source>
        <dbReference type="SAM" id="Phobius"/>
    </source>
</evidence>
<feature type="transmembrane region" description="Helical" evidence="6">
    <location>
        <begin position="42"/>
        <end position="61"/>
    </location>
</feature>
<keyword evidence="8" id="KW-1185">Reference proteome</keyword>
<proteinExistence type="predicted"/>
<dbReference type="GO" id="GO:0016020">
    <property type="term" value="C:membrane"/>
    <property type="evidence" value="ECO:0007669"/>
    <property type="project" value="UniProtKB-SubCell"/>
</dbReference>
<dbReference type="KEGG" id="smon:AWR27_15205"/>
<keyword evidence="5" id="KW-0175">Coiled coil</keyword>
<evidence type="ECO:0000313" key="8">
    <source>
        <dbReference type="Proteomes" id="UP000187941"/>
    </source>
</evidence>
<dbReference type="InterPro" id="IPR050739">
    <property type="entry name" value="MFP"/>
</dbReference>
<accession>A0A1P9WYW5</accession>
<evidence type="ECO:0008006" key="9">
    <source>
        <dbReference type="Google" id="ProtNLM"/>
    </source>
</evidence>
<dbReference type="AlphaFoldDB" id="A0A1P9WYW5"/>
<keyword evidence="3 6" id="KW-1133">Transmembrane helix</keyword>